<name>A0AB37UMX3_9CYAN</name>
<keyword evidence="2" id="KW-1185">Reference proteome</keyword>
<sequence>MPLQYIGAVLTALEAAQCLSSIVSDYQQVTEQQEIRRREITAWERTTFIGTAVSAYINYKEITEQEQTKRREIEAWEKTTIAKINAQREILIGYLNRSFDERAENFRALFNVVDRAIITGNNEELEVALHSITEIAKSSPFKELANLASVKAALDDPNHKWTF</sequence>
<proteinExistence type="predicted"/>
<accession>A0AB37UMX3</accession>
<comment type="caution">
    <text evidence="1">The sequence shown here is derived from an EMBL/GenBank/DDBJ whole genome shotgun (WGS) entry which is preliminary data.</text>
</comment>
<reference evidence="1 2" key="1">
    <citation type="journal article" date="2019" name="Genome Biol. Evol.">
        <title>Day and night: Metabolic profiles and evolutionary relationships of six axenic non-marine cyanobacteria.</title>
        <authorList>
            <person name="Will S.E."/>
            <person name="Henke P."/>
            <person name="Boedeker C."/>
            <person name="Huang S."/>
            <person name="Brinkmann H."/>
            <person name="Rohde M."/>
            <person name="Jarek M."/>
            <person name="Friedl T."/>
            <person name="Seufert S."/>
            <person name="Schumacher M."/>
            <person name="Overmann J."/>
            <person name="Neumann-Schaal M."/>
            <person name="Petersen J."/>
        </authorList>
    </citation>
    <scope>NUCLEOTIDE SEQUENCE [LARGE SCALE GENOMIC DNA]</scope>
    <source>
        <strain evidence="1 2">SAG 39.79</strain>
    </source>
</reference>
<dbReference type="Proteomes" id="UP000282574">
    <property type="component" value="Unassembled WGS sequence"/>
</dbReference>
<evidence type="ECO:0000313" key="1">
    <source>
        <dbReference type="EMBL" id="RUT12766.1"/>
    </source>
</evidence>
<protein>
    <submittedName>
        <fullName evidence="1">Uncharacterized protein</fullName>
    </submittedName>
</protein>
<dbReference type="EMBL" id="RSCK01000011">
    <property type="protein sequence ID" value="RUT12766.1"/>
    <property type="molecule type" value="Genomic_DNA"/>
</dbReference>
<dbReference type="AlphaFoldDB" id="A0AB37UMX3"/>
<organism evidence="1 2">
    <name type="scientific">Chroococcidiopsis cubana SAG 39.79</name>
    <dbReference type="NCBI Taxonomy" id="388085"/>
    <lineage>
        <taxon>Bacteria</taxon>
        <taxon>Bacillati</taxon>
        <taxon>Cyanobacteriota</taxon>
        <taxon>Cyanophyceae</taxon>
        <taxon>Chroococcidiopsidales</taxon>
        <taxon>Chroococcidiopsidaceae</taxon>
        <taxon>Chroococcidiopsis</taxon>
    </lineage>
</organism>
<evidence type="ECO:0000313" key="2">
    <source>
        <dbReference type="Proteomes" id="UP000282574"/>
    </source>
</evidence>
<gene>
    <name evidence="1" type="ORF">DSM107010_18960</name>
</gene>
<dbReference type="RefSeq" id="WP_199755464.1">
    <property type="nucleotide sequence ID" value="NZ_JAVKZF010000002.1"/>
</dbReference>